<keyword evidence="3" id="KW-1185">Reference proteome</keyword>
<feature type="compositionally biased region" description="Basic and acidic residues" evidence="1">
    <location>
        <begin position="1"/>
        <end position="11"/>
    </location>
</feature>
<gene>
    <name evidence="2" type="ORF">LYPA_23C003106</name>
</gene>
<dbReference type="AlphaFoldDB" id="A0A485N4Z8"/>
<evidence type="ECO:0000313" key="3">
    <source>
        <dbReference type="Proteomes" id="UP000386466"/>
    </source>
</evidence>
<feature type="region of interest" description="Disordered" evidence="1">
    <location>
        <begin position="353"/>
        <end position="377"/>
    </location>
</feature>
<evidence type="ECO:0000313" key="2">
    <source>
        <dbReference type="EMBL" id="VFV27577.1"/>
    </source>
</evidence>
<evidence type="ECO:0000256" key="1">
    <source>
        <dbReference type="SAM" id="MobiDB-lite"/>
    </source>
</evidence>
<sequence>MRRAPAAERLSELGFPPRCGRQEPPFPLGVTRGWGGWPIQKRREGARPVPFTTPRAPSVASHVRRFARTRGSTRDTRGRDPGVFPSTLCAPVWPEENWVVEDSEPLTSLPVISFQDICRMEDRSQQGFPARALLSSEGSGRVLETSAEKQKSCETFPSLLFSRPVGDQLGFEEDFNKRWFFEITVFILRRGRDGPLHAAVNLKVLEYADVSFRKPSITRRKVLKALAVMKAMAILGRKGPFSSPPEDEKWYLVISLKAIFSENSIAPYRIELLGPVSTVILHRSSTSPLPNLVSFVPSQLRFPGTLTPLPFFPPKSPAIKSESLRTYFSGNPIYDYVFYLFILRNREREREREHLHERGRGREKGRKNPKQVPCCHSDSAQSCDIRQLISSF</sequence>
<accession>A0A485N4Z8</accession>
<dbReference type="EMBL" id="CAAGRJ010010189">
    <property type="protein sequence ID" value="VFV27577.1"/>
    <property type="molecule type" value="Genomic_DNA"/>
</dbReference>
<name>A0A485N4Z8_LYNPA</name>
<reference evidence="2 3" key="1">
    <citation type="submission" date="2019-01" db="EMBL/GenBank/DDBJ databases">
        <authorList>
            <person name="Alioto T."/>
            <person name="Alioto T."/>
        </authorList>
    </citation>
    <scope>NUCLEOTIDE SEQUENCE [LARGE SCALE GENOMIC DNA]</scope>
</reference>
<protein>
    <submittedName>
        <fullName evidence="2">Pleckstrin homology-like domain</fullName>
    </submittedName>
</protein>
<organism evidence="2 3">
    <name type="scientific">Lynx pardinus</name>
    <name type="common">Iberian lynx</name>
    <name type="synonym">Felis pardina</name>
    <dbReference type="NCBI Taxonomy" id="191816"/>
    <lineage>
        <taxon>Eukaryota</taxon>
        <taxon>Metazoa</taxon>
        <taxon>Chordata</taxon>
        <taxon>Craniata</taxon>
        <taxon>Vertebrata</taxon>
        <taxon>Euteleostomi</taxon>
        <taxon>Mammalia</taxon>
        <taxon>Eutheria</taxon>
        <taxon>Laurasiatheria</taxon>
        <taxon>Carnivora</taxon>
        <taxon>Feliformia</taxon>
        <taxon>Felidae</taxon>
        <taxon>Felinae</taxon>
        <taxon>Lynx</taxon>
    </lineage>
</organism>
<feature type="compositionally biased region" description="Basic and acidic residues" evidence="1">
    <location>
        <begin position="353"/>
        <end position="362"/>
    </location>
</feature>
<feature type="region of interest" description="Disordered" evidence="1">
    <location>
        <begin position="1"/>
        <end position="34"/>
    </location>
</feature>
<dbReference type="Proteomes" id="UP000386466">
    <property type="component" value="Unassembled WGS sequence"/>
</dbReference>
<proteinExistence type="predicted"/>